<keyword evidence="2" id="KW-0378">Hydrolase</keyword>
<evidence type="ECO:0000313" key="5">
    <source>
        <dbReference type="Proteomes" id="UP000178666"/>
    </source>
</evidence>
<dbReference type="Proteomes" id="UP000075221">
    <property type="component" value="Chromosome"/>
</dbReference>
<organism evidence="2 4">
    <name type="scientific">Acidipropionibacterium acidipropionici</name>
    <dbReference type="NCBI Taxonomy" id="1748"/>
    <lineage>
        <taxon>Bacteria</taxon>
        <taxon>Bacillati</taxon>
        <taxon>Actinomycetota</taxon>
        <taxon>Actinomycetes</taxon>
        <taxon>Propionibacteriales</taxon>
        <taxon>Propionibacteriaceae</taxon>
        <taxon>Acidipropionibacterium</taxon>
    </lineage>
</organism>
<dbReference type="InterPro" id="IPR022742">
    <property type="entry name" value="Hydrolase_4"/>
</dbReference>
<proteinExistence type="predicted"/>
<dbReference type="SUPFAM" id="SSF53474">
    <property type="entry name" value="alpha/beta-Hydrolases"/>
    <property type="match status" value="1"/>
</dbReference>
<dbReference type="RefSeq" id="WP_062820447.1">
    <property type="nucleotide sequence ID" value="NZ_CP014352.1"/>
</dbReference>
<sequence>MDCITLEAEDGADLDVLTWAPQGTARGIAQIVPGMCEYAARYDAFAVELAERGWFVIAAEHRGEGPRAAAAGELGQLPDRGYHQLLDDMSSAHDHFAADLPCLPWVLIGHSMGSFLARTMAAQRGREMAALVVLGTGGPLGPAGSVGTLVADAQTLMLGEDHPSRLMNRLAFGPFNAAFMPARTEFDWISRDTRVVDDYVADPLCGKVCSTGFYRELLRLMRAANSVDVMRATPPGLPVGLFSGGKDPVGGAGRGVRQVAHRLRANGVRSVDLVLYPGARHEILNEVNRRQVSADILDWIDDAVQTSPAPAEGAAAS</sequence>
<name>A0AAC8YHN2_9ACTN</name>
<reference evidence="3 5" key="1">
    <citation type="journal article" date="2016" name="Plant Dis.">
        <title>Improved production of propionic acid using genome shuffling.</title>
        <authorList>
            <person name="Luna-Flores C.H."/>
            <person name="Palfreyman R.W."/>
            <person name="Kromer J.O."/>
            <person name="Nielsen L.K."/>
            <person name="Marcellin E."/>
        </authorList>
    </citation>
    <scope>NUCLEOTIDE SEQUENCE [LARGE SCALE GENOMIC DNA]</scope>
    <source>
        <strain evidence="3 5">F3E8</strain>
    </source>
</reference>
<accession>A0AAC8YHN2</accession>
<evidence type="ECO:0000313" key="2">
    <source>
        <dbReference type="EMBL" id="AMS06649.1"/>
    </source>
</evidence>
<dbReference type="InterPro" id="IPR029058">
    <property type="entry name" value="AB_hydrolase_fold"/>
</dbReference>
<dbReference type="GO" id="GO:0016787">
    <property type="term" value="F:hydrolase activity"/>
    <property type="evidence" value="ECO:0007669"/>
    <property type="project" value="UniProtKB-KW"/>
</dbReference>
<dbReference type="Gene3D" id="3.40.50.1820">
    <property type="entry name" value="alpha/beta hydrolase"/>
    <property type="match status" value="1"/>
</dbReference>
<reference evidence="2 4" key="2">
    <citation type="submission" date="2016-02" db="EMBL/GenBank/DDBJ databases">
        <title>Complete Genome Sequence of Propionibacterium acidipropionici ATCC 55737.</title>
        <authorList>
            <person name="Luna Flores C.H."/>
            <person name="Nielsen L.K."/>
            <person name="Marcellin E."/>
        </authorList>
    </citation>
    <scope>NUCLEOTIDE SEQUENCE [LARGE SCALE GENOMIC DNA]</scope>
    <source>
        <strain evidence="2 4">ATCC 55737</strain>
    </source>
</reference>
<dbReference type="EMBL" id="CP015970">
    <property type="protein sequence ID" value="AOZ45435.1"/>
    <property type="molecule type" value="Genomic_DNA"/>
</dbReference>
<feature type="domain" description="Serine aminopeptidase S33" evidence="1">
    <location>
        <begin position="25"/>
        <end position="287"/>
    </location>
</feature>
<evidence type="ECO:0000259" key="1">
    <source>
        <dbReference type="Pfam" id="PF12146"/>
    </source>
</evidence>
<protein>
    <submittedName>
        <fullName evidence="2">Alpha/beta hydrolase</fullName>
    </submittedName>
</protein>
<dbReference type="AlphaFoldDB" id="A0AAC8YHN2"/>
<keyword evidence="5" id="KW-1185">Reference proteome</keyword>
<dbReference type="EMBL" id="CP014352">
    <property type="protein sequence ID" value="AMS06649.1"/>
    <property type="molecule type" value="Genomic_DNA"/>
</dbReference>
<evidence type="ECO:0000313" key="3">
    <source>
        <dbReference type="EMBL" id="AOZ45435.1"/>
    </source>
</evidence>
<evidence type="ECO:0000313" key="4">
    <source>
        <dbReference type="Proteomes" id="UP000075221"/>
    </source>
</evidence>
<dbReference type="Proteomes" id="UP000178666">
    <property type="component" value="Chromosome"/>
</dbReference>
<dbReference type="PANTHER" id="PTHR11614">
    <property type="entry name" value="PHOSPHOLIPASE-RELATED"/>
    <property type="match status" value="1"/>
</dbReference>
<gene>
    <name evidence="3" type="ORF">A8L58_00505</name>
    <name evidence="2" type="ORF">AXH35_15570</name>
</gene>
<dbReference type="Pfam" id="PF12146">
    <property type="entry name" value="Hydrolase_4"/>
    <property type="match status" value="1"/>
</dbReference>
<dbReference type="InterPro" id="IPR051044">
    <property type="entry name" value="MAG_DAG_Lipase"/>
</dbReference>